<dbReference type="InterPro" id="IPR037041">
    <property type="entry name" value="Trigger_fac_C_sf"/>
</dbReference>
<dbReference type="Gene3D" id="3.30.70.1050">
    <property type="entry name" value="Trigger factor ribosome-binding domain"/>
    <property type="match status" value="1"/>
</dbReference>
<feature type="coiled-coil region" evidence="10">
    <location>
        <begin position="241"/>
        <end position="268"/>
    </location>
</feature>
<protein>
    <recommendedName>
        <fullName evidence="5">Trigger factor</fullName>
        <ecNumber evidence="4">5.2.1.8</ecNumber>
    </recommendedName>
    <alternativeName>
        <fullName evidence="9">PPIase</fullName>
    </alternativeName>
</protein>
<evidence type="ECO:0000313" key="14">
    <source>
        <dbReference type="Proteomes" id="UP000176404"/>
    </source>
</evidence>
<dbReference type="InterPro" id="IPR008881">
    <property type="entry name" value="Trigger_fac_ribosome-bd_bac"/>
</dbReference>
<dbReference type="GO" id="GO:0003755">
    <property type="term" value="F:peptidyl-prolyl cis-trans isomerase activity"/>
    <property type="evidence" value="ECO:0007669"/>
    <property type="project" value="UniProtKB-KW"/>
</dbReference>
<organism evidence="13 14">
    <name type="scientific">Candidatus Woesebacteria bacterium RIFCSPLOWO2_01_FULL_39_10b</name>
    <dbReference type="NCBI Taxonomy" id="1802517"/>
    <lineage>
        <taxon>Bacteria</taxon>
        <taxon>Candidatus Woeseibacteriota</taxon>
    </lineage>
</organism>
<keyword evidence="10" id="KW-0175">Coiled coil</keyword>
<dbReference type="InterPro" id="IPR036611">
    <property type="entry name" value="Trigger_fac_ribosome-bd_sf"/>
</dbReference>
<evidence type="ECO:0000256" key="7">
    <source>
        <dbReference type="ARBA" id="ARBA00023186"/>
    </source>
</evidence>
<sequence length="294" mass="33306">MPKVKSAKSVIAKSDEGTIQVTFTIPFEKIKKTKNLVAQELGKGIQIPGFRKGKAPLSKLLNHISKNTLLEKTLSKLLPELYSEIIDKEKLKPIVLPKFEVIKANDNEDWEIRATTCELPEFDLNDYKSQVQGALRAKSLWTPGKTEAKSPNKPLTREEKEQEVIKTLLSSIKISIPKILIDNEVDSRLAKFLQRLERLGLSLESYLSSVGKTAKTIREEYERQAREAISLDLILTKISKIEKIEVKKEKIDEAIKAANADRKLAEKLDTPEQRRLIELVLKKRSALESLVEAI</sequence>
<dbReference type="InterPro" id="IPR005215">
    <property type="entry name" value="Trig_fac"/>
</dbReference>
<keyword evidence="6" id="KW-0697">Rotamase</keyword>
<evidence type="ECO:0000256" key="2">
    <source>
        <dbReference type="ARBA" id="ARBA00004496"/>
    </source>
</evidence>
<dbReference type="AlphaFoldDB" id="A0A1F8B8S1"/>
<comment type="similarity">
    <text evidence="3">Belongs to the FKBP-type PPIase family. Tig subfamily.</text>
</comment>
<dbReference type="GO" id="GO:0043335">
    <property type="term" value="P:protein unfolding"/>
    <property type="evidence" value="ECO:0007669"/>
    <property type="project" value="TreeGrafter"/>
</dbReference>
<evidence type="ECO:0000256" key="4">
    <source>
        <dbReference type="ARBA" id="ARBA00013194"/>
    </source>
</evidence>
<evidence type="ECO:0000256" key="9">
    <source>
        <dbReference type="ARBA" id="ARBA00029986"/>
    </source>
</evidence>
<proteinExistence type="inferred from homology"/>
<comment type="caution">
    <text evidence="13">The sequence shown here is derived from an EMBL/GenBank/DDBJ whole genome shotgun (WGS) entry which is preliminary data.</text>
</comment>
<dbReference type="SUPFAM" id="SSF102735">
    <property type="entry name" value="Trigger factor ribosome-binding domain"/>
    <property type="match status" value="1"/>
</dbReference>
<keyword evidence="8" id="KW-0413">Isomerase</keyword>
<feature type="domain" description="Trigger factor C-terminal" evidence="12">
    <location>
        <begin position="153"/>
        <end position="291"/>
    </location>
</feature>
<evidence type="ECO:0000256" key="5">
    <source>
        <dbReference type="ARBA" id="ARBA00016902"/>
    </source>
</evidence>
<evidence type="ECO:0000259" key="12">
    <source>
        <dbReference type="Pfam" id="PF05698"/>
    </source>
</evidence>
<evidence type="ECO:0000256" key="3">
    <source>
        <dbReference type="ARBA" id="ARBA00005464"/>
    </source>
</evidence>
<dbReference type="STRING" id="1802517.A2892_00070"/>
<dbReference type="InterPro" id="IPR027304">
    <property type="entry name" value="Trigger_fact/SurA_dom_sf"/>
</dbReference>
<name>A0A1F8B8S1_9BACT</name>
<feature type="domain" description="Trigger factor ribosome-binding bacterial" evidence="11">
    <location>
        <begin position="11"/>
        <end position="129"/>
    </location>
</feature>
<keyword evidence="7" id="KW-0143">Chaperone</keyword>
<dbReference type="GO" id="GO:0044183">
    <property type="term" value="F:protein folding chaperone"/>
    <property type="evidence" value="ECO:0007669"/>
    <property type="project" value="TreeGrafter"/>
</dbReference>
<dbReference type="GO" id="GO:0005737">
    <property type="term" value="C:cytoplasm"/>
    <property type="evidence" value="ECO:0007669"/>
    <property type="project" value="UniProtKB-SubCell"/>
</dbReference>
<evidence type="ECO:0000256" key="6">
    <source>
        <dbReference type="ARBA" id="ARBA00023110"/>
    </source>
</evidence>
<dbReference type="PANTHER" id="PTHR30560">
    <property type="entry name" value="TRIGGER FACTOR CHAPERONE AND PEPTIDYL-PROLYL CIS/TRANS ISOMERASE"/>
    <property type="match status" value="1"/>
</dbReference>
<dbReference type="InterPro" id="IPR008880">
    <property type="entry name" value="Trigger_fac_C"/>
</dbReference>
<reference evidence="13 14" key="1">
    <citation type="journal article" date="2016" name="Nat. Commun.">
        <title>Thousands of microbial genomes shed light on interconnected biogeochemical processes in an aquifer system.</title>
        <authorList>
            <person name="Anantharaman K."/>
            <person name="Brown C.T."/>
            <person name="Hug L.A."/>
            <person name="Sharon I."/>
            <person name="Castelle C.J."/>
            <person name="Probst A.J."/>
            <person name="Thomas B.C."/>
            <person name="Singh A."/>
            <person name="Wilkins M.J."/>
            <person name="Karaoz U."/>
            <person name="Brodie E.L."/>
            <person name="Williams K.H."/>
            <person name="Hubbard S.S."/>
            <person name="Banfield J.F."/>
        </authorList>
    </citation>
    <scope>NUCLEOTIDE SEQUENCE [LARGE SCALE GENOMIC DNA]</scope>
</reference>
<evidence type="ECO:0000256" key="1">
    <source>
        <dbReference type="ARBA" id="ARBA00000971"/>
    </source>
</evidence>
<dbReference type="GO" id="GO:0015031">
    <property type="term" value="P:protein transport"/>
    <property type="evidence" value="ECO:0007669"/>
    <property type="project" value="InterPro"/>
</dbReference>
<dbReference type="Pfam" id="PF05697">
    <property type="entry name" value="Trigger_N"/>
    <property type="match status" value="1"/>
</dbReference>
<dbReference type="Pfam" id="PF05698">
    <property type="entry name" value="Trigger_C"/>
    <property type="match status" value="1"/>
</dbReference>
<dbReference type="EC" id="5.2.1.8" evidence="4"/>
<evidence type="ECO:0000313" key="13">
    <source>
        <dbReference type="EMBL" id="OGM60417.1"/>
    </source>
</evidence>
<dbReference type="SUPFAM" id="SSF109998">
    <property type="entry name" value="Triger factor/SurA peptide-binding domain-like"/>
    <property type="match status" value="1"/>
</dbReference>
<dbReference type="PANTHER" id="PTHR30560:SF3">
    <property type="entry name" value="TRIGGER FACTOR-LIKE PROTEIN TIG, CHLOROPLASTIC"/>
    <property type="match status" value="1"/>
</dbReference>
<dbReference type="Gene3D" id="1.10.3120.10">
    <property type="entry name" value="Trigger factor, C-terminal domain"/>
    <property type="match status" value="1"/>
</dbReference>
<comment type="catalytic activity">
    <reaction evidence="1">
        <text>[protein]-peptidylproline (omega=180) = [protein]-peptidylproline (omega=0)</text>
        <dbReference type="Rhea" id="RHEA:16237"/>
        <dbReference type="Rhea" id="RHEA-COMP:10747"/>
        <dbReference type="Rhea" id="RHEA-COMP:10748"/>
        <dbReference type="ChEBI" id="CHEBI:83833"/>
        <dbReference type="ChEBI" id="CHEBI:83834"/>
        <dbReference type="EC" id="5.2.1.8"/>
    </reaction>
</comment>
<gene>
    <name evidence="13" type="ORF">A2892_00070</name>
</gene>
<comment type="subcellular location">
    <subcellularLocation>
        <location evidence="2">Cytoplasm</location>
    </subcellularLocation>
</comment>
<evidence type="ECO:0000259" key="11">
    <source>
        <dbReference type="Pfam" id="PF05697"/>
    </source>
</evidence>
<accession>A0A1F8B8S1</accession>
<dbReference type="Proteomes" id="UP000176404">
    <property type="component" value="Unassembled WGS sequence"/>
</dbReference>
<evidence type="ECO:0000256" key="10">
    <source>
        <dbReference type="SAM" id="Coils"/>
    </source>
</evidence>
<dbReference type="EMBL" id="MGHD01000004">
    <property type="protein sequence ID" value="OGM60417.1"/>
    <property type="molecule type" value="Genomic_DNA"/>
</dbReference>
<dbReference type="GO" id="GO:0051083">
    <property type="term" value="P:'de novo' cotranslational protein folding"/>
    <property type="evidence" value="ECO:0007669"/>
    <property type="project" value="TreeGrafter"/>
</dbReference>
<evidence type="ECO:0000256" key="8">
    <source>
        <dbReference type="ARBA" id="ARBA00023235"/>
    </source>
</evidence>
<dbReference type="GO" id="GO:0043022">
    <property type="term" value="F:ribosome binding"/>
    <property type="evidence" value="ECO:0007669"/>
    <property type="project" value="TreeGrafter"/>
</dbReference>